<dbReference type="SUPFAM" id="SSF50249">
    <property type="entry name" value="Nucleic acid-binding proteins"/>
    <property type="match status" value="1"/>
</dbReference>
<evidence type="ECO:0000313" key="1">
    <source>
        <dbReference type="Ensembl" id="ENSGMOP00000069294.1"/>
    </source>
</evidence>
<dbReference type="AlphaFoldDB" id="A0A8C5D4M0"/>
<protein>
    <submittedName>
        <fullName evidence="1">Uncharacterized protein</fullName>
    </submittedName>
</protein>
<dbReference type="InterPro" id="IPR012340">
    <property type="entry name" value="NA-bd_OB-fold"/>
</dbReference>
<accession>A0A8C5D4M0</accession>
<sequence>RLPLASLPPGDYVIVDPIDEGEKVKAEICVILYKDHIRMTCHPPFPDALSHHWYRRAPPESPAESCSEVVALASSACVWNEATILLPLSVIVVRTFSLGIPQREG</sequence>
<evidence type="ECO:0000313" key="2">
    <source>
        <dbReference type="Proteomes" id="UP000694546"/>
    </source>
</evidence>
<keyword evidence="2" id="KW-1185">Reference proteome</keyword>
<dbReference type="Gene3D" id="2.40.50.140">
    <property type="entry name" value="Nucleic acid-binding proteins"/>
    <property type="match status" value="1"/>
</dbReference>
<proteinExistence type="predicted"/>
<dbReference type="Ensembl" id="ENSGMOT00000064137.1">
    <property type="protein sequence ID" value="ENSGMOP00000069294.1"/>
    <property type="gene ID" value="ENSGMOG00000024322.1"/>
</dbReference>
<name>A0A8C5D4M0_GADMO</name>
<dbReference type="Proteomes" id="UP000694546">
    <property type="component" value="Chromosome 10"/>
</dbReference>
<reference evidence="1" key="2">
    <citation type="submission" date="2025-09" db="UniProtKB">
        <authorList>
            <consortium name="Ensembl"/>
        </authorList>
    </citation>
    <scope>IDENTIFICATION</scope>
</reference>
<organism evidence="1 2">
    <name type="scientific">Gadus morhua</name>
    <name type="common">Atlantic cod</name>
    <dbReference type="NCBI Taxonomy" id="8049"/>
    <lineage>
        <taxon>Eukaryota</taxon>
        <taxon>Metazoa</taxon>
        <taxon>Chordata</taxon>
        <taxon>Craniata</taxon>
        <taxon>Vertebrata</taxon>
        <taxon>Euteleostomi</taxon>
        <taxon>Actinopterygii</taxon>
        <taxon>Neopterygii</taxon>
        <taxon>Teleostei</taxon>
        <taxon>Neoteleostei</taxon>
        <taxon>Acanthomorphata</taxon>
        <taxon>Zeiogadaria</taxon>
        <taxon>Gadariae</taxon>
        <taxon>Gadiformes</taxon>
        <taxon>Gadoidei</taxon>
        <taxon>Gadidae</taxon>
        <taxon>Gadus</taxon>
    </lineage>
</organism>
<reference evidence="1" key="1">
    <citation type="submission" date="2025-08" db="UniProtKB">
        <authorList>
            <consortium name="Ensembl"/>
        </authorList>
    </citation>
    <scope>IDENTIFICATION</scope>
</reference>